<name>A0ABV3JR09_STRON</name>
<accession>A0ABV3JR09</accession>
<organism evidence="1 2">
    <name type="scientific">Streptomyces orinoci</name>
    <name type="common">Streptoverticillium orinoci</name>
    <dbReference type="NCBI Taxonomy" id="67339"/>
    <lineage>
        <taxon>Bacteria</taxon>
        <taxon>Bacillati</taxon>
        <taxon>Actinomycetota</taxon>
        <taxon>Actinomycetes</taxon>
        <taxon>Kitasatosporales</taxon>
        <taxon>Streptomycetaceae</taxon>
        <taxon>Streptomyces</taxon>
    </lineage>
</organism>
<protein>
    <submittedName>
        <fullName evidence="1">Uncharacterized protein</fullName>
    </submittedName>
</protein>
<comment type="caution">
    <text evidence="1">The sequence shown here is derived from an EMBL/GenBank/DDBJ whole genome shotgun (WGS) entry which is preliminary data.</text>
</comment>
<evidence type="ECO:0000313" key="2">
    <source>
        <dbReference type="Proteomes" id="UP001552594"/>
    </source>
</evidence>
<evidence type="ECO:0000313" key="1">
    <source>
        <dbReference type="EMBL" id="MEV5505321.1"/>
    </source>
</evidence>
<dbReference type="EMBL" id="JBFAUK010000002">
    <property type="protein sequence ID" value="MEV5505321.1"/>
    <property type="molecule type" value="Genomic_DNA"/>
</dbReference>
<gene>
    <name evidence="1" type="ORF">AB0L16_02450</name>
</gene>
<reference evidence="1 2" key="1">
    <citation type="submission" date="2024-06" db="EMBL/GenBank/DDBJ databases">
        <title>The Natural Products Discovery Center: Release of the First 8490 Sequenced Strains for Exploring Actinobacteria Biosynthetic Diversity.</title>
        <authorList>
            <person name="Kalkreuter E."/>
            <person name="Kautsar S.A."/>
            <person name="Yang D."/>
            <person name="Bader C.D."/>
            <person name="Teijaro C.N."/>
            <person name="Fluegel L."/>
            <person name="Davis C.M."/>
            <person name="Simpson J.R."/>
            <person name="Lauterbach L."/>
            <person name="Steele A.D."/>
            <person name="Gui C."/>
            <person name="Meng S."/>
            <person name="Li G."/>
            <person name="Viehrig K."/>
            <person name="Ye F."/>
            <person name="Su P."/>
            <person name="Kiefer A.F."/>
            <person name="Nichols A."/>
            <person name="Cepeda A.J."/>
            <person name="Yan W."/>
            <person name="Fan B."/>
            <person name="Jiang Y."/>
            <person name="Adhikari A."/>
            <person name="Zheng C.-J."/>
            <person name="Schuster L."/>
            <person name="Cowan T.M."/>
            <person name="Smanski M.J."/>
            <person name="Chevrette M.G."/>
            <person name="De Carvalho L.P.S."/>
            <person name="Shen B."/>
        </authorList>
    </citation>
    <scope>NUCLEOTIDE SEQUENCE [LARGE SCALE GENOMIC DNA]</scope>
    <source>
        <strain evidence="1 2">NPDC052347</strain>
    </source>
</reference>
<dbReference type="Proteomes" id="UP001552594">
    <property type="component" value="Unassembled WGS sequence"/>
</dbReference>
<sequence length="141" mass="15363">MEAELTALAVSGATALVQNMASDAWEQVKGRLARLVSRGGDTRQTEEELAASRTELMAARQSGDEETAAEIHEEWRLRLRRVLRTDPEAARELRQLLDEVAPEGPAAGSVTVNNTISGGTYQQPVFQGQNFSSLRITEPGN</sequence>
<keyword evidence="2" id="KW-1185">Reference proteome</keyword>
<proteinExistence type="predicted"/>
<dbReference type="RefSeq" id="WP_109278507.1">
    <property type="nucleotide sequence ID" value="NZ_JBFAUK010000002.1"/>
</dbReference>